<evidence type="ECO:0008006" key="3">
    <source>
        <dbReference type="Google" id="ProtNLM"/>
    </source>
</evidence>
<proteinExistence type="predicted"/>
<comment type="caution">
    <text evidence="1">The sequence shown here is derived from an EMBL/GenBank/DDBJ whole genome shotgun (WGS) entry which is preliminary data.</text>
</comment>
<name>A0A218W6I8_PUNGR</name>
<dbReference type="Proteomes" id="UP000197138">
    <property type="component" value="Unassembled WGS sequence"/>
</dbReference>
<evidence type="ECO:0000313" key="2">
    <source>
        <dbReference type="Proteomes" id="UP000197138"/>
    </source>
</evidence>
<reference evidence="2" key="1">
    <citation type="journal article" date="2017" name="Plant J.">
        <title>The pomegranate (Punica granatum L.) genome and the genomics of punicalagin biosynthesis.</title>
        <authorList>
            <person name="Qin G."/>
            <person name="Xu C."/>
            <person name="Ming R."/>
            <person name="Tang H."/>
            <person name="Guyot R."/>
            <person name="Kramer E.M."/>
            <person name="Hu Y."/>
            <person name="Yi X."/>
            <person name="Qi Y."/>
            <person name="Xu X."/>
            <person name="Gao Z."/>
            <person name="Pan H."/>
            <person name="Jian J."/>
            <person name="Tian Y."/>
            <person name="Yue Z."/>
            <person name="Xu Y."/>
        </authorList>
    </citation>
    <scope>NUCLEOTIDE SEQUENCE [LARGE SCALE GENOMIC DNA]</scope>
    <source>
        <strain evidence="2">cv. Dabenzi</strain>
    </source>
</reference>
<sequence length="116" mass="13271">MSSLLMQEEVVAVRKLRPYFHSHQILVQTDQPLGLILRKKVGSSRSIQWRIELMEFSIDYAARTTIKRQALADFIMEMTGRPDTPYPQQSMEGAWTLMTDGSSIGSDTSWIRSHPS</sequence>
<dbReference type="EMBL" id="MTKT01005370">
    <property type="protein sequence ID" value="OWM67851.1"/>
    <property type="molecule type" value="Genomic_DNA"/>
</dbReference>
<dbReference type="AlphaFoldDB" id="A0A218W6I8"/>
<accession>A0A218W6I8</accession>
<dbReference type="PANTHER" id="PTHR48475:SF2">
    <property type="entry name" value="RIBONUCLEASE H"/>
    <property type="match status" value="1"/>
</dbReference>
<evidence type="ECO:0000313" key="1">
    <source>
        <dbReference type="EMBL" id="OWM67851.1"/>
    </source>
</evidence>
<organism evidence="1 2">
    <name type="scientific">Punica granatum</name>
    <name type="common">Pomegranate</name>
    <dbReference type="NCBI Taxonomy" id="22663"/>
    <lineage>
        <taxon>Eukaryota</taxon>
        <taxon>Viridiplantae</taxon>
        <taxon>Streptophyta</taxon>
        <taxon>Embryophyta</taxon>
        <taxon>Tracheophyta</taxon>
        <taxon>Spermatophyta</taxon>
        <taxon>Magnoliopsida</taxon>
        <taxon>eudicotyledons</taxon>
        <taxon>Gunneridae</taxon>
        <taxon>Pentapetalae</taxon>
        <taxon>rosids</taxon>
        <taxon>malvids</taxon>
        <taxon>Myrtales</taxon>
        <taxon>Lythraceae</taxon>
        <taxon>Punica</taxon>
    </lineage>
</organism>
<dbReference type="PANTHER" id="PTHR48475">
    <property type="entry name" value="RIBONUCLEASE H"/>
    <property type="match status" value="1"/>
</dbReference>
<protein>
    <recommendedName>
        <fullName evidence="3">Reverse transcriptase RNase H-like domain-containing protein</fullName>
    </recommendedName>
</protein>
<gene>
    <name evidence="1" type="ORF">CDL15_Pgr010789</name>
</gene>